<dbReference type="EC" id="2.1.1.80" evidence="1"/>
<keyword evidence="4" id="KW-1185">Reference proteome</keyword>
<gene>
    <name evidence="3" type="ORF">JJQ90_07600</name>
</gene>
<dbReference type="InterPro" id="IPR050903">
    <property type="entry name" value="Bact_Chemotaxis_MeTrfase"/>
</dbReference>
<evidence type="ECO:0000313" key="3">
    <source>
        <dbReference type="EMBL" id="MBU8543564.1"/>
    </source>
</evidence>
<dbReference type="PANTHER" id="PTHR24422:SF26">
    <property type="entry name" value="CHEMOTAXIS PROTEIN METHYLTRANSFERASE"/>
    <property type="match status" value="1"/>
</dbReference>
<protein>
    <recommendedName>
        <fullName evidence="1">Chemotaxis protein methyltransferase</fullName>
        <ecNumber evidence="1">2.1.1.80</ecNumber>
    </recommendedName>
</protein>
<name>A0ABS6H4H6_9PROT</name>
<comment type="function">
    <text evidence="1">Methylation of the membrane-bound methyl-accepting chemotaxis proteins (MCP) to form gamma-glutamyl methyl ester residues in MCP.</text>
</comment>
<dbReference type="InterPro" id="IPR022641">
    <property type="entry name" value="CheR_N"/>
</dbReference>
<dbReference type="EMBL" id="JAERQM010000002">
    <property type="protein sequence ID" value="MBU8543564.1"/>
    <property type="molecule type" value="Genomic_DNA"/>
</dbReference>
<dbReference type="SMART" id="SM00138">
    <property type="entry name" value="MeTrc"/>
    <property type="match status" value="1"/>
</dbReference>
<keyword evidence="1" id="KW-0489">Methyltransferase</keyword>
<dbReference type="PIRSF" id="PIRSF000410">
    <property type="entry name" value="CheR"/>
    <property type="match status" value="1"/>
</dbReference>
<keyword evidence="1" id="KW-0949">S-adenosyl-L-methionine</keyword>
<dbReference type="Proteomes" id="UP000689967">
    <property type="component" value="Unassembled WGS sequence"/>
</dbReference>
<comment type="catalytic activity">
    <reaction evidence="1">
        <text>L-glutamyl-[protein] + S-adenosyl-L-methionine = [protein]-L-glutamate 5-O-methyl ester + S-adenosyl-L-homocysteine</text>
        <dbReference type="Rhea" id="RHEA:24452"/>
        <dbReference type="Rhea" id="RHEA-COMP:10208"/>
        <dbReference type="Rhea" id="RHEA-COMP:10311"/>
        <dbReference type="ChEBI" id="CHEBI:29973"/>
        <dbReference type="ChEBI" id="CHEBI:57856"/>
        <dbReference type="ChEBI" id="CHEBI:59789"/>
        <dbReference type="ChEBI" id="CHEBI:82795"/>
        <dbReference type="EC" id="2.1.1.80"/>
    </reaction>
</comment>
<dbReference type="Pfam" id="PF01739">
    <property type="entry name" value="CheR"/>
    <property type="match status" value="1"/>
</dbReference>
<dbReference type="InterPro" id="IPR000780">
    <property type="entry name" value="CheR_MeTrfase"/>
</dbReference>
<keyword evidence="1" id="KW-0808">Transferase</keyword>
<dbReference type="RefSeq" id="WP_216874060.1">
    <property type="nucleotide sequence ID" value="NZ_JAERQM010000002.1"/>
</dbReference>
<dbReference type="PANTHER" id="PTHR24422">
    <property type="entry name" value="CHEMOTAXIS PROTEIN METHYLTRANSFERASE"/>
    <property type="match status" value="1"/>
</dbReference>
<reference evidence="3 4" key="1">
    <citation type="submission" date="2021-01" db="EMBL/GenBank/DDBJ databases">
        <title>Roseomonas sp. nov, a bacterium isolated from an oil production mixture in Yumen Oilfield.</title>
        <authorList>
            <person name="Wu D."/>
        </authorList>
    </citation>
    <scope>NUCLEOTIDE SEQUENCE [LARGE SCALE GENOMIC DNA]</scope>
    <source>
        <strain evidence="3 4">ROY-5-3</strain>
    </source>
</reference>
<evidence type="ECO:0000313" key="4">
    <source>
        <dbReference type="Proteomes" id="UP000689967"/>
    </source>
</evidence>
<accession>A0ABS6H4H6</accession>
<feature type="domain" description="CheR-type methyltransferase" evidence="2">
    <location>
        <begin position="1"/>
        <end position="280"/>
    </location>
</feature>
<dbReference type="InterPro" id="IPR022642">
    <property type="entry name" value="CheR_C"/>
</dbReference>
<evidence type="ECO:0000256" key="1">
    <source>
        <dbReference type="PIRNR" id="PIRNR000410"/>
    </source>
</evidence>
<dbReference type="InterPro" id="IPR026024">
    <property type="entry name" value="Chemotaxis_MeTrfase_CheR"/>
</dbReference>
<evidence type="ECO:0000259" key="2">
    <source>
        <dbReference type="PROSITE" id="PS50123"/>
    </source>
</evidence>
<proteinExistence type="predicted"/>
<dbReference type="PROSITE" id="PS50123">
    <property type="entry name" value="CHER"/>
    <property type="match status" value="1"/>
</dbReference>
<organism evidence="3 4">
    <name type="scientific">Falsiroseomonas oleicola</name>
    <dbReference type="NCBI Taxonomy" id="2801474"/>
    <lineage>
        <taxon>Bacteria</taxon>
        <taxon>Pseudomonadati</taxon>
        <taxon>Pseudomonadota</taxon>
        <taxon>Alphaproteobacteria</taxon>
        <taxon>Acetobacterales</taxon>
        <taxon>Roseomonadaceae</taxon>
        <taxon>Falsiroseomonas</taxon>
    </lineage>
</organism>
<sequence length="282" mass="31902">MDELSDRRFRQVAGLIEEQVGIRLPAAKRTMVEGRLRKRARGLGMGGVDAYCRALFEEGLLETEYQHVVDLVTTNKTDFFREPEHFTFLEQQAVPRLLAGRSRADRQLKIWSAASSTGAEAYTIAMVLAEMAQAATPSFSFRILGTDISTQVVETARRAVYPEDLLHPVPVEMRRRYTLRHRDPSCHELRIVPELRAVTGFRHLNLMDARYPVDHDVDVIFCRNVLIYFDRPTQHAVLTRLCSHLRPGGFLLVGHSETAAGNGLSGMRAVVSTIWQREEEGA</sequence>
<comment type="caution">
    <text evidence="3">The sequence shown here is derived from an EMBL/GenBank/DDBJ whole genome shotgun (WGS) entry which is preliminary data.</text>
</comment>
<dbReference type="Pfam" id="PF03705">
    <property type="entry name" value="CheR_N"/>
    <property type="match status" value="1"/>
</dbReference>